<dbReference type="PANTHER" id="PTHR42953:SF3">
    <property type="entry name" value="HIGH-AFFINITY ZINC UPTAKE SYSTEM PROTEIN ZNUA"/>
    <property type="match status" value="1"/>
</dbReference>
<dbReference type="InterPro" id="IPR006127">
    <property type="entry name" value="ZnuA-like"/>
</dbReference>
<proteinExistence type="inferred from homology"/>
<dbReference type="GO" id="GO:0006829">
    <property type="term" value="P:zinc ion transport"/>
    <property type="evidence" value="ECO:0007669"/>
    <property type="project" value="UniProtKB-KW"/>
</dbReference>
<dbReference type="SUPFAM" id="SSF53807">
    <property type="entry name" value="Helical backbone' metal receptor"/>
    <property type="match status" value="1"/>
</dbReference>
<dbReference type="STRING" id="1449351.RISW2_05135"/>
<evidence type="ECO:0000256" key="6">
    <source>
        <dbReference type="SAM" id="MobiDB-lite"/>
    </source>
</evidence>
<protein>
    <recommendedName>
        <fullName evidence="2">High-affinity zinc uptake system protein ZnuA</fullName>
    </recommendedName>
</protein>
<keyword evidence="5" id="KW-0864">Zinc transport</keyword>
<comment type="caution">
    <text evidence="8">The sequence shown here is derived from an EMBL/GenBank/DDBJ whole genome shotgun (WGS) entry which is preliminary data.</text>
</comment>
<keyword evidence="5" id="KW-0406">Ion transport</keyword>
<feature type="chain" id="PRO_5004978218" description="High-affinity zinc uptake system protein ZnuA" evidence="7">
    <location>
        <begin position="20"/>
        <end position="334"/>
    </location>
</feature>
<feature type="region of interest" description="Disordered" evidence="6">
    <location>
        <begin position="124"/>
        <end position="173"/>
    </location>
</feature>
<dbReference type="GO" id="GO:0046872">
    <property type="term" value="F:metal ion binding"/>
    <property type="evidence" value="ECO:0007669"/>
    <property type="project" value="InterPro"/>
</dbReference>
<sequence length="334" mass="34966">MIGKLSAGALLLAGTAAMAEVPRVATDIAPVHGLVARVMQGLGTPELVVPQGASPHGYAMRASEAQSLDDADIVFWVGEALTPWLADPLGTIARDARSVELLALPETAVLDSREEAVFEAGAAEDAHDHEDHAEHDHGDHDHEAHAEHDHEAHAGHGHEDHGHAHGGTDPHAWLDPDNARTWLSVIAASLSDLDPENADTYRANAEAGVAEIDAAEDRAAEALSGATDRPFVVFHDAYQYFEAHFGLPAAGAISVSDASDPSPRRVAEIRDAVVDRGITCVFAEPQFNPGLVTAIAGDGLSSAVIDPLGARIEPGPGFYPALIEKIADTIATCG</sequence>
<dbReference type="RefSeq" id="WP_043771054.1">
    <property type="nucleotide sequence ID" value="NZ_JAME01000016.1"/>
</dbReference>
<dbReference type="EMBL" id="JAME01000016">
    <property type="protein sequence ID" value="ETX28683.1"/>
    <property type="molecule type" value="Genomic_DNA"/>
</dbReference>
<organism evidence="8 9">
    <name type="scientific">Roseivivax isoporae LMG 25204</name>
    <dbReference type="NCBI Taxonomy" id="1449351"/>
    <lineage>
        <taxon>Bacteria</taxon>
        <taxon>Pseudomonadati</taxon>
        <taxon>Pseudomonadota</taxon>
        <taxon>Alphaproteobacteria</taxon>
        <taxon>Rhodobacterales</taxon>
        <taxon>Roseobacteraceae</taxon>
        <taxon>Roseivivax</taxon>
    </lineage>
</organism>
<feature type="signal peptide" evidence="7">
    <location>
        <begin position="1"/>
        <end position="19"/>
    </location>
</feature>
<evidence type="ECO:0000256" key="2">
    <source>
        <dbReference type="ARBA" id="ARBA00015915"/>
    </source>
</evidence>
<reference evidence="8 9" key="1">
    <citation type="submission" date="2014-01" db="EMBL/GenBank/DDBJ databases">
        <title>Roseivivax isoporae LMG 25204 Genome Sequencing.</title>
        <authorList>
            <person name="Lai Q."/>
            <person name="Li G."/>
            <person name="Shao Z."/>
        </authorList>
    </citation>
    <scope>NUCLEOTIDE SEQUENCE [LARGE SCALE GENOMIC DNA]</scope>
    <source>
        <strain evidence="8 9">LMG 25204</strain>
    </source>
</reference>
<dbReference type="eggNOG" id="COG4531">
    <property type="taxonomic scope" value="Bacteria"/>
</dbReference>
<dbReference type="Gene3D" id="3.40.50.1980">
    <property type="entry name" value="Nitrogenase molybdenum iron protein domain"/>
    <property type="match status" value="3"/>
</dbReference>
<dbReference type="Proteomes" id="UP000023430">
    <property type="component" value="Unassembled WGS sequence"/>
</dbReference>
<keyword evidence="9" id="KW-1185">Reference proteome</keyword>
<keyword evidence="3" id="KW-0813">Transport</keyword>
<dbReference type="OrthoDB" id="7346865at2"/>
<evidence type="ECO:0000256" key="5">
    <source>
        <dbReference type="ARBA" id="ARBA00022906"/>
    </source>
</evidence>
<comment type="similarity">
    <text evidence="1">Belongs to the bacterial solute-binding protein 9 family.</text>
</comment>
<dbReference type="AlphaFoldDB" id="X7F7H7"/>
<dbReference type="PATRIC" id="fig|1449351.3.peg.2346"/>
<evidence type="ECO:0000256" key="3">
    <source>
        <dbReference type="ARBA" id="ARBA00022448"/>
    </source>
</evidence>
<dbReference type="PANTHER" id="PTHR42953">
    <property type="entry name" value="HIGH-AFFINITY ZINC UPTAKE SYSTEM PROTEIN ZNUA-RELATED"/>
    <property type="match status" value="1"/>
</dbReference>
<evidence type="ECO:0000256" key="7">
    <source>
        <dbReference type="SAM" id="SignalP"/>
    </source>
</evidence>
<keyword evidence="5" id="KW-0862">Zinc</keyword>
<keyword evidence="4 7" id="KW-0732">Signal</keyword>
<gene>
    <name evidence="8" type="ORF">RISW2_05135</name>
</gene>
<accession>X7F7H7</accession>
<name>X7F7H7_9RHOB</name>
<dbReference type="Pfam" id="PF01297">
    <property type="entry name" value="ZnuA"/>
    <property type="match status" value="1"/>
</dbReference>
<evidence type="ECO:0000256" key="1">
    <source>
        <dbReference type="ARBA" id="ARBA00011028"/>
    </source>
</evidence>
<dbReference type="InterPro" id="IPR050492">
    <property type="entry name" value="Bact_metal-bind_prot9"/>
</dbReference>
<evidence type="ECO:0000313" key="9">
    <source>
        <dbReference type="Proteomes" id="UP000023430"/>
    </source>
</evidence>
<evidence type="ECO:0000256" key="4">
    <source>
        <dbReference type="ARBA" id="ARBA00022729"/>
    </source>
</evidence>
<evidence type="ECO:0000313" key="8">
    <source>
        <dbReference type="EMBL" id="ETX28683.1"/>
    </source>
</evidence>